<evidence type="ECO:0000313" key="1">
    <source>
        <dbReference type="EMBL" id="CAG8506683.1"/>
    </source>
</evidence>
<keyword evidence="2" id="KW-1185">Reference proteome</keyword>
<name>A0ACA9L3I7_9GLOM</name>
<dbReference type="Proteomes" id="UP000789525">
    <property type="component" value="Unassembled WGS sequence"/>
</dbReference>
<dbReference type="EMBL" id="CAJVPT010004322">
    <property type="protein sequence ID" value="CAG8506683.1"/>
    <property type="molecule type" value="Genomic_DNA"/>
</dbReference>
<gene>
    <name evidence="1" type="ORF">ACOLOM_LOCUS3037</name>
</gene>
<accession>A0ACA9L3I7</accession>
<proteinExistence type="predicted"/>
<protein>
    <submittedName>
        <fullName evidence="1">1537_t:CDS:1</fullName>
    </submittedName>
</protein>
<comment type="caution">
    <text evidence="1">The sequence shown here is derived from an EMBL/GenBank/DDBJ whole genome shotgun (WGS) entry which is preliminary data.</text>
</comment>
<sequence length="204" mass="23297">MLTNAFLEQGRTIRLRLPVRDSPILPNGIPKQCDQQDQRLVIRPTTTYVPSSQASNDGARGQGEWIQAKLLFRRYWRNSPNHNPLESTGSTPARIDWHPRVLQFAGGAPVCLVGYLNPRRLQANSNVQSSPLPGVSKNSNTRLISLEEGEDAARQIGAEAYLEWTEETSRSLELMKTLFWYGYYYHLDKPFSPAETRKDYRSYI</sequence>
<organism evidence="1 2">
    <name type="scientific">Acaulospora colombiana</name>
    <dbReference type="NCBI Taxonomy" id="27376"/>
    <lineage>
        <taxon>Eukaryota</taxon>
        <taxon>Fungi</taxon>
        <taxon>Fungi incertae sedis</taxon>
        <taxon>Mucoromycota</taxon>
        <taxon>Glomeromycotina</taxon>
        <taxon>Glomeromycetes</taxon>
        <taxon>Diversisporales</taxon>
        <taxon>Acaulosporaceae</taxon>
        <taxon>Acaulospora</taxon>
    </lineage>
</organism>
<reference evidence="1" key="1">
    <citation type="submission" date="2021-06" db="EMBL/GenBank/DDBJ databases">
        <authorList>
            <person name="Kallberg Y."/>
            <person name="Tangrot J."/>
            <person name="Rosling A."/>
        </authorList>
    </citation>
    <scope>NUCLEOTIDE SEQUENCE</scope>
    <source>
        <strain evidence="1">CL356</strain>
    </source>
</reference>
<evidence type="ECO:0000313" key="2">
    <source>
        <dbReference type="Proteomes" id="UP000789525"/>
    </source>
</evidence>